<dbReference type="Pfam" id="PF00018">
    <property type="entry name" value="SH3_1"/>
    <property type="match status" value="1"/>
</dbReference>
<keyword evidence="2 11" id="KW-0728">SH3 domain</keyword>
<dbReference type="PRINTS" id="PR01887">
    <property type="entry name" value="SPECTRNALPHA"/>
</dbReference>
<dbReference type="Gene3D" id="3.30.505.10">
    <property type="entry name" value="SH2 domain"/>
    <property type="match status" value="1"/>
</dbReference>
<feature type="compositionally biased region" description="Basic and acidic residues" evidence="13">
    <location>
        <begin position="1"/>
        <end position="10"/>
    </location>
</feature>
<evidence type="ECO:0000256" key="13">
    <source>
        <dbReference type="SAM" id="MobiDB-lite"/>
    </source>
</evidence>
<gene>
    <name evidence="17" type="primary">CgPTK-v</name>
</gene>
<proteinExistence type="evidence at transcript level"/>
<evidence type="ECO:0000256" key="8">
    <source>
        <dbReference type="ARBA" id="ARBA00023137"/>
    </source>
</evidence>
<dbReference type="SUPFAM" id="SSF56112">
    <property type="entry name" value="Protein kinase-like (PK-like)"/>
    <property type="match status" value="1"/>
</dbReference>
<evidence type="ECO:0000256" key="10">
    <source>
        <dbReference type="PROSITE-ProRule" id="PRU00191"/>
    </source>
</evidence>
<dbReference type="SUPFAM" id="SSF50044">
    <property type="entry name" value="SH3-domain"/>
    <property type="match status" value="1"/>
</dbReference>
<feature type="compositionally biased region" description="Basic and acidic residues" evidence="13">
    <location>
        <begin position="70"/>
        <end position="94"/>
    </location>
</feature>
<dbReference type="GO" id="GO:0005524">
    <property type="term" value="F:ATP binding"/>
    <property type="evidence" value="ECO:0007669"/>
    <property type="project" value="UniProtKB-UniRule"/>
</dbReference>
<dbReference type="SMART" id="SM00252">
    <property type="entry name" value="SH2"/>
    <property type="match status" value="1"/>
</dbReference>
<evidence type="ECO:0000259" key="15">
    <source>
        <dbReference type="PROSITE" id="PS50002"/>
    </source>
</evidence>
<evidence type="ECO:0000259" key="16">
    <source>
        <dbReference type="PROSITE" id="PS50011"/>
    </source>
</evidence>
<dbReference type="PRINTS" id="PR00401">
    <property type="entry name" value="SH2DOMAIN"/>
</dbReference>
<dbReference type="InterPro" id="IPR020635">
    <property type="entry name" value="Tyr_kinase_cat_dom"/>
</dbReference>
<evidence type="ECO:0000313" key="17">
    <source>
        <dbReference type="EMBL" id="BAG55523.1"/>
    </source>
</evidence>
<dbReference type="Gene3D" id="2.30.30.40">
    <property type="entry name" value="SH3 Domains"/>
    <property type="match status" value="1"/>
</dbReference>
<dbReference type="InterPro" id="IPR011009">
    <property type="entry name" value="Kinase-like_dom_sf"/>
</dbReference>
<dbReference type="PROSITE" id="PS00107">
    <property type="entry name" value="PROTEIN_KINASE_ATP"/>
    <property type="match status" value="1"/>
</dbReference>
<feature type="domain" description="SH3" evidence="15">
    <location>
        <begin position="111"/>
        <end position="173"/>
    </location>
</feature>
<evidence type="ECO:0000256" key="12">
    <source>
        <dbReference type="PROSITE-ProRule" id="PRU10141"/>
    </source>
</evidence>
<accession>B3XVY8</accession>
<dbReference type="PROSITE" id="PS00109">
    <property type="entry name" value="PROTEIN_KINASE_TYR"/>
    <property type="match status" value="1"/>
</dbReference>
<dbReference type="Pfam" id="PF07714">
    <property type="entry name" value="PK_Tyr_Ser-Thr"/>
    <property type="match status" value="1"/>
</dbReference>
<dbReference type="FunFam" id="1.10.510.10:FF:000554">
    <property type="entry name" value="Predicted protein"/>
    <property type="match status" value="1"/>
</dbReference>
<feature type="domain" description="Protein kinase" evidence="16">
    <location>
        <begin position="290"/>
        <end position="547"/>
    </location>
</feature>
<dbReference type="AlphaFoldDB" id="B3XVY8"/>
<dbReference type="InterPro" id="IPR050198">
    <property type="entry name" value="Non-receptor_tyrosine_kinases"/>
</dbReference>
<sequence>MGNNAGKDEASPSFEAVSRPRNVVDQSTMSRAFAQAQRGSAKRVSLEQAQQALKDQDEKRMEKKKRHQQQRKEEQRLLKQQQKEEKQRIKEEKRRKGPATPKQEPVKCFIPINTKVTAVYDYQPKSKSELQLKQGDVFVITNSENENWWEAQPVGNSDIVGWVPSNYVVKLNSLDSEPYYHGRIPRTTAEFFLSNGINGSFLVRESQSNAGEHTISLRCDGKVFHYRISRTDKGVFIAADRVFSTVQDLVKFYHQQSDGLVHPLRHAVPKNRQEITASPSDKWEIDRSSIMMGTRLGAGQYGEVYEAVLTNKNRHVAVKTLKEEAMEAKDFLKEAEVMKKLKHPNLVELIGVCTLESPLYIVTEYMCNGCLLDYIRDPIKQKEITPTAMMYIAEQISAGMEFLESQNFIHRDLAARNCLVADNLLVKLADFGLARLLYSENEYEAKSGAKFPIKWTAPESLNFNTFSTKSDVWAFGICMWEIVTLGETPYPGMDLYDVIDKLQHKYRMPRPEGCPVEVYQLMLDCWEEEAQNRPTFHSIRRRLNTMYEGKSIEEQVQKMQSLERGVSLADMKEFDPEQDIHGHSVGMQANDRKELETRTKRIVKQAHHIINSGEEIELDSAIGVLVSDTSNLSVFVELFVSESGDEAARRAWDELNNFSSQVAHAMATSLETVEGRKQVYKKVRDLAKRVVCVKQMLEG</sequence>
<keyword evidence="6 12" id="KW-0067">ATP-binding</keyword>
<evidence type="ECO:0000256" key="2">
    <source>
        <dbReference type="ARBA" id="ARBA00022443"/>
    </source>
</evidence>
<evidence type="ECO:0000256" key="5">
    <source>
        <dbReference type="ARBA" id="ARBA00022777"/>
    </source>
</evidence>
<keyword evidence="4 12" id="KW-0547">Nucleotide-binding</keyword>
<dbReference type="SMART" id="SM00219">
    <property type="entry name" value="TyrKc"/>
    <property type="match status" value="1"/>
</dbReference>
<dbReference type="PRINTS" id="PR00452">
    <property type="entry name" value="SH3DOMAIN"/>
</dbReference>
<dbReference type="PANTHER" id="PTHR24418">
    <property type="entry name" value="TYROSINE-PROTEIN KINASE"/>
    <property type="match status" value="1"/>
</dbReference>
<keyword evidence="7 10" id="KW-0727">SH2 domain</keyword>
<dbReference type="Pfam" id="PF00017">
    <property type="entry name" value="SH2"/>
    <property type="match status" value="1"/>
</dbReference>
<dbReference type="FunFam" id="3.30.200.20:FF:000037">
    <property type="entry name" value="Tyrosine-protein kinase"/>
    <property type="match status" value="1"/>
</dbReference>
<dbReference type="InterPro" id="IPR000719">
    <property type="entry name" value="Prot_kinase_dom"/>
</dbReference>
<dbReference type="EMBL" id="AB098201">
    <property type="protein sequence ID" value="BAG55523.1"/>
    <property type="molecule type" value="mRNA"/>
</dbReference>
<comment type="catalytic activity">
    <reaction evidence="9">
        <text>L-tyrosyl-[protein] + ATP = O-phospho-L-tyrosyl-[protein] + ADP + H(+)</text>
        <dbReference type="Rhea" id="RHEA:10596"/>
        <dbReference type="Rhea" id="RHEA-COMP:10136"/>
        <dbReference type="Rhea" id="RHEA-COMP:20101"/>
        <dbReference type="ChEBI" id="CHEBI:15378"/>
        <dbReference type="ChEBI" id="CHEBI:30616"/>
        <dbReference type="ChEBI" id="CHEBI:46858"/>
        <dbReference type="ChEBI" id="CHEBI:61978"/>
        <dbReference type="ChEBI" id="CHEBI:456216"/>
        <dbReference type="EC" id="2.7.10.2"/>
    </reaction>
</comment>
<evidence type="ECO:0000256" key="1">
    <source>
        <dbReference type="ARBA" id="ARBA00011903"/>
    </source>
</evidence>
<evidence type="ECO:0000256" key="3">
    <source>
        <dbReference type="ARBA" id="ARBA00022679"/>
    </source>
</evidence>
<feature type="region of interest" description="Disordered" evidence="13">
    <location>
        <begin position="1"/>
        <end position="104"/>
    </location>
</feature>
<organism evidence="17">
    <name type="scientific">Hartaetosiga gracilis</name>
    <dbReference type="NCBI Taxonomy" id="216892"/>
    <lineage>
        <taxon>Eukaryota</taxon>
        <taxon>Choanoflagellata</taxon>
        <taxon>Craspedida</taxon>
        <taxon>Salpingoecidae</taxon>
        <taxon>Hartaetosiga</taxon>
    </lineage>
</organism>
<evidence type="ECO:0000256" key="11">
    <source>
        <dbReference type="PROSITE-ProRule" id="PRU00192"/>
    </source>
</evidence>
<protein>
    <recommendedName>
        <fullName evidence="1">non-specific protein-tyrosine kinase</fullName>
        <ecNumber evidence="1">2.7.10.2</ecNumber>
    </recommendedName>
</protein>
<dbReference type="InterPro" id="IPR001245">
    <property type="entry name" value="Ser-Thr/Tyr_kinase_cat_dom"/>
</dbReference>
<evidence type="ECO:0000256" key="4">
    <source>
        <dbReference type="ARBA" id="ARBA00022741"/>
    </source>
</evidence>
<dbReference type="InterPro" id="IPR036028">
    <property type="entry name" value="SH3-like_dom_sf"/>
</dbReference>
<dbReference type="InterPro" id="IPR017441">
    <property type="entry name" value="Protein_kinase_ATP_BS"/>
</dbReference>
<feature type="binding site" evidence="12">
    <location>
        <position position="319"/>
    </location>
    <ligand>
        <name>ATP</name>
        <dbReference type="ChEBI" id="CHEBI:30616"/>
    </ligand>
</feature>
<dbReference type="InterPro" id="IPR036860">
    <property type="entry name" value="SH2_dom_sf"/>
</dbReference>
<dbReference type="PROSITE" id="PS50002">
    <property type="entry name" value="SH3"/>
    <property type="match status" value="1"/>
</dbReference>
<feature type="domain" description="SH2" evidence="14">
    <location>
        <begin position="179"/>
        <end position="268"/>
    </location>
</feature>
<evidence type="ECO:0000256" key="7">
    <source>
        <dbReference type="ARBA" id="ARBA00022999"/>
    </source>
</evidence>
<dbReference type="Gene3D" id="1.10.510.10">
    <property type="entry name" value="Transferase(Phosphotransferase) domain 1"/>
    <property type="match status" value="1"/>
</dbReference>
<dbReference type="InterPro" id="IPR008266">
    <property type="entry name" value="Tyr_kinase_AS"/>
</dbReference>
<reference evidence="17" key="1">
    <citation type="journal article" date="2008" name="FEBS Lett.">
        <title>Ancient divergence of animal protein tyrosine kinase genes demonstrated by a gene family tree including choanoflagellate genes.</title>
        <authorList>
            <person name="Suga H."/>
            <person name="Sasaki G."/>
            <person name="Kuma K."/>
            <person name="Nishiyori H."/>
            <person name="Hirose N."/>
            <person name="Su Z.H."/>
            <person name="Iwabe N."/>
            <person name="Miyata T."/>
        </authorList>
    </citation>
    <scope>NUCLEOTIDE SEQUENCE</scope>
</reference>
<keyword evidence="5 17" id="KW-0418">Kinase</keyword>
<evidence type="ECO:0000256" key="9">
    <source>
        <dbReference type="ARBA" id="ARBA00051245"/>
    </source>
</evidence>
<dbReference type="CDD" id="cd00174">
    <property type="entry name" value="SH3"/>
    <property type="match status" value="1"/>
</dbReference>
<dbReference type="GO" id="GO:0004715">
    <property type="term" value="F:non-membrane spanning protein tyrosine kinase activity"/>
    <property type="evidence" value="ECO:0007669"/>
    <property type="project" value="UniProtKB-EC"/>
</dbReference>
<keyword evidence="8" id="KW-0829">Tyrosine-protein kinase</keyword>
<dbReference type="EC" id="2.7.10.2" evidence="1"/>
<dbReference type="InterPro" id="IPR000980">
    <property type="entry name" value="SH2"/>
</dbReference>
<name>B3XVY8_9EUKA</name>
<evidence type="ECO:0000256" key="6">
    <source>
        <dbReference type="ARBA" id="ARBA00022840"/>
    </source>
</evidence>
<dbReference type="PROSITE" id="PS50011">
    <property type="entry name" value="PROTEIN_KINASE_DOM"/>
    <property type="match status" value="1"/>
</dbReference>
<dbReference type="InterPro" id="IPR001452">
    <property type="entry name" value="SH3_domain"/>
</dbReference>
<dbReference type="SMART" id="SM00326">
    <property type="entry name" value="SH3"/>
    <property type="match status" value="1"/>
</dbReference>
<dbReference type="SUPFAM" id="SSF55550">
    <property type="entry name" value="SH2 domain"/>
    <property type="match status" value="1"/>
</dbReference>
<dbReference type="PROSITE" id="PS50001">
    <property type="entry name" value="SH2"/>
    <property type="match status" value="1"/>
</dbReference>
<keyword evidence="3" id="KW-0808">Transferase</keyword>
<dbReference type="PRINTS" id="PR00109">
    <property type="entry name" value="TYRKINASE"/>
</dbReference>
<evidence type="ECO:0000259" key="14">
    <source>
        <dbReference type="PROSITE" id="PS50001"/>
    </source>
</evidence>